<dbReference type="Proteomes" id="UP000054695">
    <property type="component" value="Unassembled WGS sequence"/>
</dbReference>
<accession>A0A0W0RXT0</accession>
<organism evidence="1 2">
    <name type="scientific">Legionella bozemanae</name>
    <name type="common">Fluoribacter bozemanae</name>
    <dbReference type="NCBI Taxonomy" id="447"/>
    <lineage>
        <taxon>Bacteria</taxon>
        <taxon>Pseudomonadati</taxon>
        <taxon>Pseudomonadota</taxon>
        <taxon>Gammaproteobacteria</taxon>
        <taxon>Legionellales</taxon>
        <taxon>Legionellaceae</taxon>
        <taxon>Legionella</taxon>
    </lineage>
</organism>
<comment type="caution">
    <text evidence="1">The sequence shown here is derived from an EMBL/GenBank/DDBJ whole genome shotgun (WGS) entry which is preliminary data.</text>
</comment>
<protein>
    <submittedName>
        <fullName evidence="1">Uncharacterized protein</fullName>
    </submittedName>
</protein>
<dbReference type="AlphaFoldDB" id="A0A0W0RXT0"/>
<reference evidence="1 2" key="1">
    <citation type="submission" date="2015-11" db="EMBL/GenBank/DDBJ databases">
        <title>Genomic analysis of 38 Legionella species identifies large and diverse effector repertoires.</title>
        <authorList>
            <person name="Burstein D."/>
            <person name="Amaro F."/>
            <person name="Zusman T."/>
            <person name="Lifshitz Z."/>
            <person name="Cohen O."/>
            <person name="Gilbert J.A."/>
            <person name="Pupko T."/>
            <person name="Shuman H.A."/>
            <person name="Segal G."/>
        </authorList>
    </citation>
    <scope>NUCLEOTIDE SEQUENCE [LARGE SCALE GENOMIC DNA]</scope>
    <source>
        <strain evidence="1 2">WIGA</strain>
    </source>
</reference>
<dbReference type="STRING" id="447.Lboz_0744"/>
<keyword evidence="2" id="KW-1185">Reference proteome</keyword>
<evidence type="ECO:0000313" key="2">
    <source>
        <dbReference type="Proteomes" id="UP000054695"/>
    </source>
</evidence>
<gene>
    <name evidence="1" type="ORF">Lboz_0744</name>
</gene>
<name>A0A0W0RXT0_LEGBO</name>
<sequence length="74" mass="8463">MTAGCFILNFFIFYLLHKNLIFHSLNLKYKNLKHSTALPKAFTEKGMYRLAIILKSPKATKLTISIIEPFTNGS</sequence>
<evidence type="ECO:0000313" key="1">
    <source>
        <dbReference type="EMBL" id="KTC75916.1"/>
    </source>
</evidence>
<proteinExistence type="predicted"/>
<dbReference type="EMBL" id="LNXU01000007">
    <property type="protein sequence ID" value="KTC75916.1"/>
    <property type="molecule type" value="Genomic_DNA"/>
</dbReference>